<dbReference type="InterPro" id="IPR018105">
    <property type="entry name" value="Translational_control_tumour_p"/>
</dbReference>
<dbReference type="InterPro" id="IPR018103">
    <property type="entry name" value="Translation_control_tumour_CS"/>
</dbReference>
<dbReference type="RefSeq" id="XP_064768623.1">
    <property type="nucleotide sequence ID" value="XM_064911104.1"/>
</dbReference>
<dbReference type="PANTHER" id="PTHR11991">
    <property type="entry name" value="TRANSLATIONALLY CONTROLLED TUMOR PROTEIN-RELATED"/>
    <property type="match status" value="1"/>
</dbReference>
<evidence type="ECO:0000256" key="2">
    <source>
        <dbReference type="ARBA" id="ARBA00024683"/>
    </source>
</evidence>
<proteinExistence type="inferred from homology"/>
<organism evidence="5 6">
    <name type="scientific">Myxozyma melibiosi</name>
    <dbReference type="NCBI Taxonomy" id="54550"/>
    <lineage>
        <taxon>Eukaryota</taxon>
        <taxon>Fungi</taxon>
        <taxon>Dikarya</taxon>
        <taxon>Ascomycota</taxon>
        <taxon>Saccharomycotina</taxon>
        <taxon>Lipomycetes</taxon>
        <taxon>Lipomycetales</taxon>
        <taxon>Lipomycetaceae</taxon>
        <taxon>Myxozyma</taxon>
    </lineage>
</organism>
<reference evidence="5 6" key="1">
    <citation type="submission" date="2024-03" db="EMBL/GenBank/DDBJ databases">
        <title>Genome-scale model development and genomic sequencing of the oleaginous clade Lipomyces.</title>
        <authorList>
            <consortium name="Lawrence Berkeley National Laboratory"/>
            <person name="Czajka J.J."/>
            <person name="Han Y."/>
            <person name="Kim J."/>
            <person name="Mondo S.J."/>
            <person name="Hofstad B.A."/>
            <person name="Robles A."/>
            <person name="Haridas S."/>
            <person name="Riley R."/>
            <person name="LaButti K."/>
            <person name="Pangilinan J."/>
            <person name="Andreopoulos W."/>
            <person name="Lipzen A."/>
            <person name="Yan J."/>
            <person name="Wang M."/>
            <person name="Ng V."/>
            <person name="Grigoriev I.V."/>
            <person name="Spatafora J.W."/>
            <person name="Magnuson J.K."/>
            <person name="Baker S.E."/>
            <person name="Pomraning K.R."/>
        </authorList>
    </citation>
    <scope>NUCLEOTIDE SEQUENCE [LARGE SCALE GENOMIC DNA]</scope>
    <source>
        <strain evidence="5 6">Phaff 52-87</strain>
    </source>
</reference>
<feature type="domain" description="TCTP" evidence="4">
    <location>
        <begin position="1"/>
        <end position="168"/>
    </location>
</feature>
<comment type="similarity">
    <text evidence="3">Belongs to the TCTP family.</text>
</comment>
<evidence type="ECO:0000313" key="6">
    <source>
        <dbReference type="Proteomes" id="UP001498771"/>
    </source>
</evidence>
<evidence type="ECO:0000259" key="4">
    <source>
        <dbReference type="PROSITE" id="PS51797"/>
    </source>
</evidence>
<comment type="caution">
    <text evidence="5">The sequence shown here is derived from an EMBL/GenBank/DDBJ whole genome shotgun (WGS) entry which is preliminary data.</text>
</comment>
<dbReference type="Pfam" id="PF00838">
    <property type="entry name" value="TCTP"/>
    <property type="match status" value="1"/>
</dbReference>
<dbReference type="PANTHER" id="PTHR11991:SF0">
    <property type="entry name" value="TRANSLATIONALLY-CONTROLLED TUMOR PROTEIN"/>
    <property type="match status" value="1"/>
</dbReference>
<dbReference type="InterPro" id="IPR034737">
    <property type="entry name" value="TCTP"/>
</dbReference>
<dbReference type="Proteomes" id="UP001498771">
    <property type="component" value="Unassembled WGS sequence"/>
</dbReference>
<dbReference type="InterPro" id="IPR011057">
    <property type="entry name" value="Mss4-like_sf"/>
</dbReference>
<sequence>MLLYKDTISGDEMISDAYALKEVDGAVYEVDCQMIQVKQGGDVDIGANPSAEDGDDALEEGVETVNNIVYSFRLQSTQFDKKMFLTYVKGYMKAVKAKLAETAPDQVSAFEKGAQTYIKKVVASFKDWEFFTGESMDPEGMVALLNYREDGVTPYIVFWKHGLKEEKF</sequence>
<protein>
    <recommendedName>
        <fullName evidence="1">Translationally-controlled tumor protein homolog</fullName>
    </recommendedName>
</protein>
<dbReference type="EMBL" id="JBBJBU010000005">
    <property type="protein sequence ID" value="KAK7205590.1"/>
    <property type="molecule type" value="Genomic_DNA"/>
</dbReference>
<evidence type="ECO:0000313" key="5">
    <source>
        <dbReference type="EMBL" id="KAK7205590.1"/>
    </source>
</evidence>
<dbReference type="Gene3D" id="2.170.150.10">
    <property type="entry name" value="Metal Binding Protein, Guanine Nucleotide Exchange Factor, Chain A"/>
    <property type="match status" value="1"/>
</dbReference>
<evidence type="ECO:0000256" key="1">
    <source>
        <dbReference type="ARBA" id="ARBA00014759"/>
    </source>
</evidence>
<dbReference type="InterPro" id="IPR011323">
    <property type="entry name" value="Mss4/transl-control_tumour"/>
</dbReference>
<gene>
    <name evidence="5" type="ORF">BZA70DRAFT_267418</name>
</gene>
<evidence type="ECO:0000256" key="3">
    <source>
        <dbReference type="PROSITE-ProRule" id="PRU01133"/>
    </source>
</evidence>
<dbReference type="PRINTS" id="PR01653">
    <property type="entry name" value="TCTPROTEIN"/>
</dbReference>
<name>A0ABR1F6W9_9ASCO</name>
<dbReference type="PROSITE" id="PS01003">
    <property type="entry name" value="TCTP_2"/>
    <property type="match status" value="1"/>
</dbReference>
<dbReference type="PROSITE" id="PS01002">
    <property type="entry name" value="TCTP_1"/>
    <property type="match status" value="1"/>
</dbReference>
<keyword evidence="6" id="KW-1185">Reference proteome</keyword>
<dbReference type="PROSITE" id="PS51797">
    <property type="entry name" value="TCTP_3"/>
    <property type="match status" value="1"/>
</dbReference>
<comment type="function">
    <text evidence="2">Involved in protein synthesis. Involved in microtubule stabilization.</text>
</comment>
<accession>A0ABR1F6W9</accession>
<dbReference type="GeneID" id="90036616"/>
<dbReference type="SUPFAM" id="SSF51316">
    <property type="entry name" value="Mss4-like"/>
    <property type="match status" value="1"/>
</dbReference>